<evidence type="ECO:0000313" key="3">
    <source>
        <dbReference type="EMBL" id="OMJ69002.1"/>
    </source>
</evidence>
<dbReference type="SUPFAM" id="SSF50985">
    <property type="entry name" value="RCC1/BLIP-II"/>
    <property type="match status" value="1"/>
</dbReference>
<organism evidence="3 4">
    <name type="scientific">Stentor coeruleus</name>
    <dbReference type="NCBI Taxonomy" id="5963"/>
    <lineage>
        <taxon>Eukaryota</taxon>
        <taxon>Sar</taxon>
        <taxon>Alveolata</taxon>
        <taxon>Ciliophora</taxon>
        <taxon>Postciliodesmatophora</taxon>
        <taxon>Heterotrichea</taxon>
        <taxon>Heterotrichida</taxon>
        <taxon>Stentoridae</taxon>
        <taxon>Stentor</taxon>
    </lineage>
</organism>
<accession>A0A1R2AWZ6</accession>
<proteinExistence type="predicted"/>
<dbReference type="InterPro" id="IPR009091">
    <property type="entry name" value="RCC1/BLIP-II"/>
</dbReference>
<evidence type="ECO:0000256" key="1">
    <source>
        <dbReference type="ARBA" id="ARBA00022737"/>
    </source>
</evidence>
<comment type="caution">
    <text evidence="3">The sequence shown here is derived from an EMBL/GenBank/DDBJ whole genome shotgun (WGS) entry which is preliminary data.</text>
</comment>
<dbReference type="InterPro" id="IPR051625">
    <property type="entry name" value="Signaling_Regulatory_Domain"/>
</dbReference>
<dbReference type="AlphaFoldDB" id="A0A1R2AWZ6"/>
<gene>
    <name evidence="3" type="ORF">SteCoe_33391</name>
</gene>
<keyword evidence="1" id="KW-0677">Repeat</keyword>
<dbReference type="Proteomes" id="UP000187209">
    <property type="component" value="Unassembled WGS sequence"/>
</dbReference>
<keyword evidence="4" id="KW-1185">Reference proteome</keyword>
<dbReference type="PANTHER" id="PTHR22872:SF2">
    <property type="entry name" value="INHIBITOR OF BRUTON TYROSINE KINASE"/>
    <property type="match status" value="1"/>
</dbReference>
<evidence type="ECO:0000256" key="2">
    <source>
        <dbReference type="SAM" id="MobiDB-lite"/>
    </source>
</evidence>
<dbReference type="EMBL" id="MPUH01001253">
    <property type="protein sequence ID" value="OMJ69002.1"/>
    <property type="molecule type" value="Genomic_DNA"/>
</dbReference>
<dbReference type="Gene3D" id="2.130.10.30">
    <property type="entry name" value="Regulator of chromosome condensation 1/beta-lactamase-inhibitor protein II"/>
    <property type="match status" value="1"/>
</dbReference>
<protein>
    <submittedName>
        <fullName evidence="3">Uncharacterized protein</fullName>
    </submittedName>
</protein>
<dbReference type="PANTHER" id="PTHR22872">
    <property type="entry name" value="BTK-BINDING PROTEIN-RELATED"/>
    <property type="match status" value="1"/>
</dbReference>
<feature type="compositionally biased region" description="Polar residues" evidence="2">
    <location>
        <begin position="777"/>
        <end position="786"/>
    </location>
</feature>
<evidence type="ECO:0000313" key="4">
    <source>
        <dbReference type="Proteomes" id="UP000187209"/>
    </source>
</evidence>
<name>A0A1R2AWZ6_9CILI</name>
<reference evidence="3 4" key="1">
    <citation type="submission" date="2016-11" db="EMBL/GenBank/DDBJ databases">
        <title>The macronuclear genome of Stentor coeruleus: a giant cell with tiny introns.</title>
        <authorList>
            <person name="Slabodnick M."/>
            <person name="Ruby J.G."/>
            <person name="Reiff S.B."/>
            <person name="Swart E.C."/>
            <person name="Gosai S."/>
            <person name="Prabakaran S."/>
            <person name="Witkowska E."/>
            <person name="Larue G.E."/>
            <person name="Fisher S."/>
            <person name="Freeman R.M."/>
            <person name="Gunawardena J."/>
            <person name="Chu W."/>
            <person name="Stover N.A."/>
            <person name="Gregory B.D."/>
            <person name="Nowacki M."/>
            <person name="Derisi J."/>
            <person name="Roy S.W."/>
            <person name="Marshall W.F."/>
            <person name="Sood P."/>
        </authorList>
    </citation>
    <scope>NUCLEOTIDE SEQUENCE [LARGE SCALE GENOMIC DNA]</scope>
    <source>
        <strain evidence="3">WM001</strain>
    </source>
</reference>
<feature type="region of interest" description="Disordered" evidence="2">
    <location>
        <begin position="761"/>
        <end position="787"/>
    </location>
</feature>
<sequence length="833" mass="96945">MVSLCLIDLDDILEVDLTNIKSISNILPTHEIIKDFCSSSTFTLLLSNSGKLWRAENFLQTSLNALNYHSMILPFTIISIVCNETCALLLSNTGRIYGLGYSNSGILCPSASSSTPTIIPYFNMKQIKQVCMSSTFACCIDIQGSVYTWGTFTYANFEKRMIQLTNYKKYSVKEVCCNENYIAICTDGGFVYYFGNIGSNANGNTLNINHCKVAKKNTFPTIHKIYNSQPISLFEMISFRELESLHAIQISAGKKYLSILTETYEVYIFDSHHVINQLPTSEKVLKIITIKNALFGLNKTSYHKWVLSSKSQNKPRKSHKLTDFQGKVISFNNDIDIITIKKLATSYTIVANYNTCEAISYKEIKDFSQGWNQILYEKDLKNYTGKALVLGQYLINLVNNAKKKYFQIIKGKWEQRWIMGRMVKVAKFFYNVERVYSRWKLRIMIESLQVFKENIGIIQRLEKLKNIQREKFTEQAIVKMLNSISLIIYRSLRIDRKKAFKSLQNLKRSYTSKLTSLKCFFSIFTICCLKKFFNIWRKISIDILKGLIKLDNFSIELKKHHISKTFHILSFFSAYKRYDNNTKIITLCQIMKKISNKYSKCAFKKWKNNYLKLNALRERNNKNFKICVKLGCKNLFPVLYKSFSKHWIMLHHQAMNSPKSRYKHISLFIVYFIKKKLQFLKEILFVRPRYNTSHLQIENPEDFNKSDMFSRRDDSPSINLSTLSSYNIIKRIHRRVLTLNLSSPTNPKDIMRLTPTNKSLLSSSQSTIRPPWKPASRCSSKTATPQRKNKYGFETQQNKCNCNSKLFSKMTMPIKRKLIKNKTLEYKLRLVVG</sequence>